<comment type="similarity">
    <text evidence="1">Belongs to the ABC transporter superfamily.</text>
</comment>
<sequence>MDYILTARSLGKRYKNFKALNDFFIHVPKGAIYGFVGKNGAGKTTFIRLVCGLQEPSAGSYAIYGTENNDPGIARCRRRMGAVVETPSIYQDMTAEDNLKEQYRIIGLPSFDSIPELLRLVGLENTGKKKAKHFSLGMKQRLGIAIALAGNPDFLILDEPVNGLDPQGIIEVRELILKLNREKGITFLISSHILDELSRLATHYGFIDSGHMIKEMSAAELDAACRKCIRVQVSDVRALSRVLDEMNLEYSILSDTMADIFAKINISQLALALADQGCDIISLDEREESLESYYVNLIGGGNRNE</sequence>
<dbReference type="EMBL" id="DWWO01000110">
    <property type="protein sequence ID" value="HJC34734.1"/>
    <property type="molecule type" value="Genomic_DNA"/>
</dbReference>
<dbReference type="AlphaFoldDB" id="A0A9D2NPQ3"/>
<keyword evidence="4 6" id="KW-0067">ATP-binding</keyword>
<evidence type="ECO:0000259" key="5">
    <source>
        <dbReference type="PROSITE" id="PS50893"/>
    </source>
</evidence>
<dbReference type="SUPFAM" id="SSF52540">
    <property type="entry name" value="P-loop containing nucleoside triphosphate hydrolases"/>
    <property type="match status" value="1"/>
</dbReference>
<dbReference type="PANTHER" id="PTHR43335:SF8">
    <property type="entry name" value="ABC TRANSPORTER, ATP-BINDING PROTEIN"/>
    <property type="match status" value="1"/>
</dbReference>
<protein>
    <submittedName>
        <fullName evidence="6">ATP-binding cassette domain-containing protein</fullName>
    </submittedName>
</protein>
<evidence type="ECO:0000313" key="7">
    <source>
        <dbReference type="Proteomes" id="UP000823890"/>
    </source>
</evidence>
<evidence type="ECO:0000313" key="6">
    <source>
        <dbReference type="EMBL" id="HJC34734.1"/>
    </source>
</evidence>
<dbReference type="InterPro" id="IPR017871">
    <property type="entry name" value="ABC_transporter-like_CS"/>
</dbReference>
<comment type="caution">
    <text evidence="6">The sequence shown here is derived from an EMBL/GenBank/DDBJ whole genome shotgun (WGS) entry which is preliminary data.</text>
</comment>
<dbReference type="Gene3D" id="3.40.50.300">
    <property type="entry name" value="P-loop containing nucleotide triphosphate hydrolases"/>
    <property type="match status" value="1"/>
</dbReference>
<keyword evidence="2" id="KW-0813">Transport</keyword>
<dbReference type="Proteomes" id="UP000823890">
    <property type="component" value="Unassembled WGS sequence"/>
</dbReference>
<dbReference type="GO" id="GO:0016887">
    <property type="term" value="F:ATP hydrolysis activity"/>
    <property type="evidence" value="ECO:0007669"/>
    <property type="project" value="InterPro"/>
</dbReference>
<dbReference type="InterPro" id="IPR003593">
    <property type="entry name" value="AAA+_ATPase"/>
</dbReference>
<dbReference type="InterPro" id="IPR003439">
    <property type="entry name" value="ABC_transporter-like_ATP-bd"/>
</dbReference>
<feature type="domain" description="ABC transporter" evidence="5">
    <location>
        <begin position="5"/>
        <end position="234"/>
    </location>
</feature>
<dbReference type="PROSITE" id="PS00211">
    <property type="entry name" value="ABC_TRANSPORTER_1"/>
    <property type="match status" value="1"/>
</dbReference>
<accession>A0A9D2NPQ3</accession>
<keyword evidence="3" id="KW-0547">Nucleotide-binding</keyword>
<name>A0A9D2NPQ3_9FIRM</name>
<dbReference type="Pfam" id="PF00005">
    <property type="entry name" value="ABC_tran"/>
    <property type="match status" value="1"/>
</dbReference>
<evidence type="ECO:0000256" key="3">
    <source>
        <dbReference type="ARBA" id="ARBA00022741"/>
    </source>
</evidence>
<dbReference type="InterPro" id="IPR027417">
    <property type="entry name" value="P-loop_NTPase"/>
</dbReference>
<evidence type="ECO:0000256" key="1">
    <source>
        <dbReference type="ARBA" id="ARBA00005417"/>
    </source>
</evidence>
<dbReference type="PROSITE" id="PS50893">
    <property type="entry name" value="ABC_TRANSPORTER_2"/>
    <property type="match status" value="1"/>
</dbReference>
<gene>
    <name evidence="6" type="ORF">H9758_09115</name>
</gene>
<evidence type="ECO:0000256" key="4">
    <source>
        <dbReference type="ARBA" id="ARBA00022840"/>
    </source>
</evidence>
<dbReference type="GO" id="GO:0005524">
    <property type="term" value="F:ATP binding"/>
    <property type="evidence" value="ECO:0007669"/>
    <property type="project" value="UniProtKB-KW"/>
</dbReference>
<proteinExistence type="inferred from homology"/>
<organism evidence="6 7">
    <name type="scientific">Candidatus Mediterraneibacter faecipullorum</name>
    <dbReference type="NCBI Taxonomy" id="2838670"/>
    <lineage>
        <taxon>Bacteria</taxon>
        <taxon>Bacillati</taxon>
        <taxon>Bacillota</taxon>
        <taxon>Clostridia</taxon>
        <taxon>Lachnospirales</taxon>
        <taxon>Lachnospiraceae</taxon>
        <taxon>Mediterraneibacter</taxon>
    </lineage>
</organism>
<dbReference type="SMART" id="SM00382">
    <property type="entry name" value="AAA"/>
    <property type="match status" value="1"/>
</dbReference>
<evidence type="ECO:0000256" key="2">
    <source>
        <dbReference type="ARBA" id="ARBA00022448"/>
    </source>
</evidence>
<reference evidence="6" key="1">
    <citation type="journal article" date="2021" name="PeerJ">
        <title>Extensive microbial diversity within the chicken gut microbiome revealed by metagenomics and culture.</title>
        <authorList>
            <person name="Gilroy R."/>
            <person name="Ravi A."/>
            <person name="Getino M."/>
            <person name="Pursley I."/>
            <person name="Horton D.L."/>
            <person name="Alikhan N.F."/>
            <person name="Baker D."/>
            <person name="Gharbi K."/>
            <person name="Hall N."/>
            <person name="Watson M."/>
            <person name="Adriaenssens E.M."/>
            <person name="Foster-Nyarko E."/>
            <person name="Jarju S."/>
            <person name="Secka A."/>
            <person name="Antonio M."/>
            <person name="Oren A."/>
            <person name="Chaudhuri R.R."/>
            <person name="La Ragione R."/>
            <person name="Hildebrand F."/>
            <person name="Pallen M.J."/>
        </authorList>
    </citation>
    <scope>NUCLEOTIDE SEQUENCE</scope>
    <source>
        <strain evidence="6">ChiW19-954</strain>
    </source>
</reference>
<dbReference type="PANTHER" id="PTHR43335">
    <property type="entry name" value="ABC TRANSPORTER, ATP-BINDING PROTEIN"/>
    <property type="match status" value="1"/>
</dbReference>
<reference evidence="6" key="2">
    <citation type="submission" date="2021-04" db="EMBL/GenBank/DDBJ databases">
        <authorList>
            <person name="Gilroy R."/>
        </authorList>
    </citation>
    <scope>NUCLEOTIDE SEQUENCE</scope>
    <source>
        <strain evidence="6">ChiW19-954</strain>
    </source>
</reference>